<reference evidence="1 2" key="1">
    <citation type="submission" date="2017-02" db="EMBL/GenBank/DDBJ databases">
        <authorList>
            <person name="Peterson S.W."/>
        </authorList>
    </citation>
    <scope>NUCLEOTIDE SEQUENCE [LARGE SCALE GENOMIC DNA]</scope>
    <source>
        <strain evidence="1 2">P15</strain>
    </source>
</reference>
<sequence length="87" mass="9757">MTQTPLKEGFIPEAGYAMPEDAYDILDLLESSLLTLAALATPYNHIDPPELILSRTATSVCLTELAQLAIRLKRQMHRYRLPLPVVH</sequence>
<evidence type="ECO:0000313" key="1">
    <source>
        <dbReference type="EMBL" id="SKC61035.1"/>
    </source>
</evidence>
<proteinExistence type="predicted"/>
<dbReference type="RefSeq" id="WP_079723838.1">
    <property type="nucleotide sequence ID" value="NZ_BMCL01000002.1"/>
</dbReference>
<dbReference type="AlphaFoldDB" id="A0A1T5KC48"/>
<dbReference type="EMBL" id="FUZV01000001">
    <property type="protein sequence ID" value="SKC61035.1"/>
    <property type="molecule type" value="Genomic_DNA"/>
</dbReference>
<organism evidence="1 2">
    <name type="scientific">Pseudoxanthomonas indica</name>
    <dbReference type="NCBI Taxonomy" id="428993"/>
    <lineage>
        <taxon>Bacteria</taxon>
        <taxon>Pseudomonadati</taxon>
        <taxon>Pseudomonadota</taxon>
        <taxon>Gammaproteobacteria</taxon>
        <taxon>Lysobacterales</taxon>
        <taxon>Lysobacteraceae</taxon>
        <taxon>Pseudoxanthomonas</taxon>
    </lineage>
</organism>
<protein>
    <submittedName>
        <fullName evidence="1">Uncharacterized protein</fullName>
    </submittedName>
</protein>
<dbReference type="Proteomes" id="UP000190341">
    <property type="component" value="Unassembled WGS sequence"/>
</dbReference>
<accession>A0A1T5KC48</accession>
<gene>
    <name evidence="1" type="ORF">SAMN06296058_1546</name>
</gene>
<keyword evidence="2" id="KW-1185">Reference proteome</keyword>
<evidence type="ECO:0000313" key="2">
    <source>
        <dbReference type="Proteomes" id="UP000190341"/>
    </source>
</evidence>
<name>A0A1T5KC48_9GAMM</name>